<dbReference type="Proteomes" id="UP001165121">
    <property type="component" value="Unassembled WGS sequence"/>
</dbReference>
<keyword evidence="2" id="KW-1185">Reference proteome</keyword>
<protein>
    <submittedName>
        <fullName evidence="1">Unnamed protein product</fullName>
    </submittedName>
</protein>
<accession>A0A9W6YD48</accession>
<organism evidence="1 2">
    <name type="scientific">Phytophthora fragariaefolia</name>
    <dbReference type="NCBI Taxonomy" id="1490495"/>
    <lineage>
        <taxon>Eukaryota</taxon>
        <taxon>Sar</taxon>
        <taxon>Stramenopiles</taxon>
        <taxon>Oomycota</taxon>
        <taxon>Peronosporomycetes</taxon>
        <taxon>Peronosporales</taxon>
        <taxon>Peronosporaceae</taxon>
        <taxon>Phytophthora</taxon>
    </lineage>
</organism>
<proteinExistence type="predicted"/>
<evidence type="ECO:0000313" key="2">
    <source>
        <dbReference type="Proteomes" id="UP001165121"/>
    </source>
</evidence>
<evidence type="ECO:0000313" key="1">
    <source>
        <dbReference type="EMBL" id="GMF59507.1"/>
    </source>
</evidence>
<dbReference type="OrthoDB" id="271628at2759"/>
<dbReference type="AlphaFoldDB" id="A0A9W6YD48"/>
<sequence>MEANLENRTASVWTWVNGFRPQLTEQIFVPKQILNPPLPGLLKCVALWDAMFMRWSGQPLVQEPPISTNFFADNAQRTPTWQLPQGTVNALNVALTLKYHEAQLIQDLQERIAALEAKVKGRKGSRH</sequence>
<reference evidence="1" key="1">
    <citation type="submission" date="2023-04" db="EMBL/GenBank/DDBJ databases">
        <title>Phytophthora fragariaefolia NBRC 109709.</title>
        <authorList>
            <person name="Ichikawa N."/>
            <person name="Sato H."/>
            <person name="Tonouchi N."/>
        </authorList>
    </citation>
    <scope>NUCLEOTIDE SEQUENCE</scope>
    <source>
        <strain evidence="1">NBRC 109709</strain>
    </source>
</reference>
<name>A0A9W6YD48_9STRA</name>
<dbReference type="EMBL" id="BSXT01005050">
    <property type="protein sequence ID" value="GMF59507.1"/>
    <property type="molecule type" value="Genomic_DNA"/>
</dbReference>
<gene>
    <name evidence="1" type="ORF">Pfra01_002571900</name>
</gene>
<comment type="caution">
    <text evidence="1">The sequence shown here is derived from an EMBL/GenBank/DDBJ whole genome shotgun (WGS) entry which is preliminary data.</text>
</comment>